<keyword evidence="2" id="KW-1185">Reference proteome</keyword>
<accession>A0A0U4BDH2</accession>
<dbReference type="Proteomes" id="UP000067689">
    <property type="component" value="Chromosome"/>
</dbReference>
<dbReference type="AlphaFoldDB" id="A0A0U4BDH2"/>
<dbReference type="PATRIC" id="fig|2041.4.peg.3080"/>
<organism evidence="1 2">
    <name type="scientific">Aeromicrobium erythreum</name>
    <dbReference type="NCBI Taxonomy" id="2041"/>
    <lineage>
        <taxon>Bacteria</taxon>
        <taxon>Bacillati</taxon>
        <taxon>Actinomycetota</taxon>
        <taxon>Actinomycetes</taxon>
        <taxon>Propionibacteriales</taxon>
        <taxon>Nocardioidaceae</taxon>
        <taxon>Aeromicrobium</taxon>
    </lineage>
</organism>
<dbReference type="STRING" id="2041.AERYTH_14740"/>
<dbReference type="RefSeq" id="WP_067860260.1">
    <property type="nucleotide sequence ID" value="NZ_CP011502.1"/>
</dbReference>
<dbReference type="KEGG" id="aer:AERYTH_14740"/>
<gene>
    <name evidence="1" type="ORF">AERYTH_14740</name>
</gene>
<name>A0A0U4BDH2_9ACTN</name>
<sequence>MLSDHRRIAVLGLVVVTVLALAVSWWTQPTALPGDAERVAQRAAVDSTVDVVVVPSVPPGLTLRSVEPDLPAGTTRADVQVLLCGRLDGDASVEVSTAGDLTAICSTARPAKAGTRTRPDESLLVRVTPRARGDVELRGLRVRYTRDARHLWQTGTQLVPVAVRVITP</sequence>
<proteinExistence type="predicted"/>
<reference evidence="1 2" key="1">
    <citation type="journal article" date="1991" name="Int. J. Syst. Bacteriol.">
        <title>Description of the erythromycin-producing bacterium Arthrobacter sp. strain NRRL B-3381 as Aeromicrobium erythreum gen. nov., sp. nov.</title>
        <authorList>
            <person name="Miller E.S."/>
            <person name="Woese C.R."/>
            <person name="Brenner S."/>
        </authorList>
    </citation>
    <scope>NUCLEOTIDE SEQUENCE [LARGE SCALE GENOMIC DNA]</scope>
    <source>
        <strain evidence="1 2">AR18</strain>
    </source>
</reference>
<dbReference type="EMBL" id="CP011502">
    <property type="protein sequence ID" value="ALX05865.1"/>
    <property type="molecule type" value="Genomic_DNA"/>
</dbReference>
<evidence type="ECO:0000313" key="2">
    <source>
        <dbReference type="Proteomes" id="UP000067689"/>
    </source>
</evidence>
<evidence type="ECO:0000313" key="1">
    <source>
        <dbReference type="EMBL" id="ALX05865.1"/>
    </source>
</evidence>
<protein>
    <submittedName>
        <fullName evidence="1">Uncharacterized protein</fullName>
    </submittedName>
</protein>